<protein>
    <recommendedName>
        <fullName evidence="2">Retroviral polymerase SH3-like domain-containing protein</fullName>
    </recommendedName>
</protein>
<proteinExistence type="predicted"/>
<evidence type="ECO:0000313" key="4">
    <source>
        <dbReference type="Proteomes" id="UP000233551"/>
    </source>
</evidence>
<comment type="caution">
    <text evidence="3">The sequence shown here is derived from an EMBL/GenBank/DDBJ whole genome shotgun (WGS) entry which is preliminary data.</text>
</comment>
<dbReference type="Proteomes" id="UP000233551">
    <property type="component" value="Unassembled WGS sequence"/>
</dbReference>
<gene>
    <name evidence="3" type="ORF">CRG98_022526</name>
</gene>
<evidence type="ECO:0000256" key="1">
    <source>
        <dbReference type="SAM" id="MobiDB-lite"/>
    </source>
</evidence>
<organism evidence="3 4">
    <name type="scientific">Punica granatum</name>
    <name type="common">Pomegranate</name>
    <dbReference type="NCBI Taxonomy" id="22663"/>
    <lineage>
        <taxon>Eukaryota</taxon>
        <taxon>Viridiplantae</taxon>
        <taxon>Streptophyta</taxon>
        <taxon>Embryophyta</taxon>
        <taxon>Tracheophyta</taxon>
        <taxon>Spermatophyta</taxon>
        <taxon>Magnoliopsida</taxon>
        <taxon>eudicotyledons</taxon>
        <taxon>Gunneridae</taxon>
        <taxon>Pentapetalae</taxon>
        <taxon>rosids</taxon>
        <taxon>malvids</taxon>
        <taxon>Myrtales</taxon>
        <taxon>Lythraceae</taxon>
        <taxon>Punica</taxon>
    </lineage>
</organism>
<dbReference type="EMBL" id="PGOL01001537">
    <property type="protein sequence ID" value="PKI57022.1"/>
    <property type="molecule type" value="Genomic_DNA"/>
</dbReference>
<keyword evidence="4" id="KW-1185">Reference proteome</keyword>
<dbReference type="InterPro" id="IPR057670">
    <property type="entry name" value="SH3_retrovirus"/>
</dbReference>
<dbReference type="AlphaFoldDB" id="A0A2I0JL68"/>
<evidence type="ECO:0000259" key="2">
    <source>
        <dbReference type="Pfam" id="PF25597"/>
    </source>
</evidence>
<name>A0A2I0JL68_PUNGR</name>
<feature type="domain" description="Retroviral polymerase SH3-like" evidence="2">
    <location>
        <begin position="1"/>
        <end position="39"/>
    </location>
</feature>
<dbReference type="STRING" id="22663.A0A2I0JL68"/>
<sequence length="253" mass="29049">MFVGYPYDKKGWRVYDLEKNEIFVTRDVRFCEREFPFLQMNDAGKEDMGQVRFFTDTEKHVCQVRSQGESRFRNLTEGERENGLTNPLGPMGNQGEESDELEHLTDEQFRINNEPLTQEMDDSVFLDRSCTGVEAAEHTLRRSDRVKSAPKYLKDFEVRIHTALHTPTVSPTSSKSSGMVHSIQQYLSYSGASNRYLAYISALDSEVEPTSYRDATANPRWRQAMAEEIKALESNGTWTIEDLPPGKRPIDCK</sequence>
<dbReference type="Pfam" id="PF25597">
    <property type="entry name" value="SH3_retrovirus"/>
    <property type="match status" value="1"/>
</dbReference>
<feature type="region of interest" description="Disordered" evidence="1">
    <location>
        <begin position="76"/>
        <end position="97"/>
    </location>
</feature>
<accession>A0A2I0JL68</accession>
<evidence type="ECO:0000313" key="3">
    <source>
        <dbReference type="EMBL" id="PKI57022.1"/>
    </source>
</evidence>
<reference evidence="3 4" key="1">
    <citation type="submission" date="2017-11" db="EMBL/GenBank/DDBJ databases">
        <title>De-novo sequencing of pomegranate (Punica granatum L.) genome.</title>
        <authorList>
            <person name="Akparov Z."/>
            <person name="Amiraslanov A."/>
            <person name="Hajiyeva S."/>
            <person name="Abbasov M."/>
            <person name="Kaur K."/>
            <person name="Hamwieh A."/>
            <person name="Solovyev V."/>
            <person name="Salamov A."/>
            <person name="Braich B."/>
            <person name="Kosarev P."/>
            <person name="Mahmoud A."/>
            <person name="Hajiyev E."/>
            <person name="Babayeva S."/>
            <person name="Izzatullayeva V."/>
            <person name="Mammadov A."/>
            <person name="Mammadov A."/>
            <person name="Sharifova S."/>
            <person name="Ojaghi J."/>
            <person name="Eynullazada K."/>
            <person name="Bayramov B."/>
            <person name="Abdulazimova A."/>
            <person name="Shahmuradov I."/>
        </authorList>
    </citation>
    <scope>NUCLEOTIDE SEQUENCE [LARGE SCALE GENOMIC DNA]</scope>
    <source>
        <strain evidence="4">cv. AG2017</strain>
        <tissue evidence="3">Leaf</tissue>
    </source>
</reference>